<dbReference type="SUPFAM" id="SSF48452">
    <property type="entry name" value="TPR-like"/>
    <property type="match status" value="1"/>
</dbReference>
<keyword evidence="2" id="KW-0812">Transmembrane</keyword>
<reference evidence="3 4" key="1">
    <citation type="journal article" date="2014" name="ISME J.">
        <title>Candidatus Competibacter-lineage genomes retrieved from metagenomes reveal functional metabolic diversity.</title>
        <authorList>
            <person name="McIlroy S.J."/>
            <person name="Albertsen M."/>
            <person name="Andresen E.K."/>
            <person name="Saunders A.M."/>
            <person name="Kristiansen R."/>
            <person name="Stokholm-Bjerregaard M."/>
            <person name="Nielsen K.L."/>
            <person name="Nielsen P.H."/>
        </authorList>
    </citation>
    <scope>NUCLEOTIDE SEQUENCE [LARGE SCALE GENOMIC DNA]</scope>
    <source>
        <strain evidence="3 4">Run_B_J11</strain>
    </source>
</reference>
<keyword evidence="2" id="KW-0472">Membrane</keyword>
<feature type="region of interest" description="Disordered" evidence="1">
    <location>
        <begin position="262"/>
        <end position="314"/>
    </location>
</feature>
<accession>A0A7U7J3G1</accession>
<feature type="compositionally biased region" description="Low complexity" evidence="1">
    <location>
        <begin position="294"/>
        <end position="307"/>
    </location>
</feature>
<comment type="caution">
    <text evidence="3">The sequence shown here is derived from an EMBL/GenBank/DDBJ whole genome shotgun (WGS) entry which is preliminary data.</text>
</comment>
<evidence type="ECO:0000256" key="2">
    <source>
        <dbReference type="SAM" id="Phobius"/>
    </source>
</evidence>
<feature type="compositionally biased region" description="Basic and acidic residues" evidence="1">
    <location>
        <begin position="262"/>
        <end position="293"/>
    </location>
</feature>
<evidence type="ECO:0000256" key="1">
    <source>
        <dbReference type="SAM" id="MobiDB-lite"/>
    </source>
</evidence>
<protein>
    <submittedName>
        <fullName evidence="3">Uncharacterized protein</fullName>
    </submittedName>
</protein>
<dbReference type="Proteomes" id="UP000019184">
    <property type="component" value="Unassembled WGS sequence"/>
</dbReference>
<proteinExistence type="predicted"/>
<keyword evidence="2" id="KW-1133">Transmembrane helix</keyword>
<feature type="region of interest" description="Disordered" evidence="1">
    <location>
        <begin position="97"/>
        <end position="153"/>
    </location>
</feature>
<dbReference type="InterPro" id="IPR011990">
    <property type="entry name" value="TPR-like_helical_dom_sf"/>
</dbReference>
<dbReference type="RefSeq" id="WP_034431310.1">
    <property type="nucleotide sequence ID" value="NZ_CBTK010000059.1"/>
</dbReference>
<keyword evidence="4" id="KW-1185">Reference proteome</keyword>
<sequence length="314" mass="34919">MKPTLRTTDPLFPDGLPAPDSDDADSVAFHIGLLNWLKHFALYLGVVAMACLIGLYFLWKIPVPQDPEQLFKSVGDTSKPRTLTAVMVPSPALTQIPAITSPPVPSPPPTPTNAEITPVSPPVPGTETTDDPNVAPPLPEPQATLPDNQTDPPVEVLTPTTPQMEIEKLLADAQQQISNRRFTAPASGNALSTYRRVLEIQPDQPAALEGIQGIAAYYRDAAQQSLQQGRLDESLGYINRGLRATPKNDALINLRQEARRAKQREQEERQALREEIQRRQDEQSRLEPSRQDQEQQQPWWRQPAQTQESGFNQR</sequence>
<dbReference type="Gene3D" id="1.25.40.10">
    <property type="entry name" value="Tetratricopeptide repeat domain"/>
    <property type="match status" value="1"/>
</dbReference>
<dbReference type="OrthoDB" id="5726612at2"/>
<dbReference type="EMBL" id="CBTK010000059">
    <property type="protein sequence ID" value="CDH44130.1"/>
    <property type="molecule type" value="Genomic_DNA"/>
</dbReference>
<evidence type="ECO:0000313" key="3">
    <source>
        <dbReference type="EMBL" id="CDH44130.1"/>
    </source>
</evidence>
<dbReference type="AlphaFoldDB" id="A0A7U7J3G1"/>
<evidence type="ECO:0000313" key="4">
    <source>
        <dbReference type="Proteomes" id="UP000019184"/>
    </source>
</evidence>
<feature type="transmembrane region" description="Helical" evidence="2">
    <location>
        <begin position="40"/>
        <end position="59"/>
    </location>
</feature>
<feature type="compositionally biased region" description="Pro residues" evidence="1">
    <location>
        <begin position="100"/>
        <end position="111"/>
    </location>
</feature>
<gene>
    <name evidence="3" type="ORF">BN874_1510028</name>
</gene>
<name>A0A7U7J3G1_9GAMM</name>
<organism evidence="3 4">
    <name type="scientific">Candidatus Contendobacter odensis Run_B_J11</name>
    <dbReference type="NCBI Taxonomy" id="1400861"/>
    <lineage>
        <taxon>Bacteria</taxon>
        <taxon>Pseudomonadati</taxon>
        <taxon>Pseudomonadota</taxon>
        <taxon>Gammaproteobacteria</taxon>
        <taxon>Candidatus Competibacteraceae</taxon>
        <taxon>Candidatus Contendibacter</taxon>
    </lineage>
</organism>